<dbReference type="GeneID" id="71928818"/>
<keyword evidence="2" id="KW-1185">Reference proteome</keyword>
<evidence type="ECO:0000313" key="2">
    <source>
        <dbReference type="Proteomes" id="UP000831768"/>
    </source>
</evidence>
<dbReference type="KEGG" id="haad:MW046_12185"/>
<evidence type="ECO:0000313" key="1">
    <source>
        <dbReference type="EMBL" id="UPM42706.1"/>
    </source>
</evidence>
<dbReference type="AlphaFoldDB" id="A0A8U0A1H2"/>
<proteinExistence type="predicted"/>
<organism evidence="1 2">
    <name type="scientific">Halocatena salina</name>
    <dbReference type="NCBI Taxonomy" id="2934340"/>
    <lineage>
        <taxon>Archaea</taxon>
        <taxon>Methanobacteriati</taxon>
        <taxon>Methanobacteriota</taxon>
        <taxon>Stenosarchaea group</taxon>
        <taxon>Halobacteria</taxon>
        <taxon>Halobacteriales</taxon>
        <taxon>Natronomonadaceae</taxon>
        <taxon>Halocatena</taxon>
    </lineage>
</organism>
<dbReference type="EMBL" id="CP096019">
    <property type="protein sequence ID" value="UPM42706.1"/>
    <property type="molecule type" value="Genomic_DNA"/>
</dbReference>
<dbReference type="Proteomes" id="UP000831768">
    <property type="component" value="Chromosome"/>
</dbReference>
<accession>A0A8U0A1H2</accession>
<name>A0A8U0A1H2_9EURY</name>
<dbReference type="RefSeq" id="WP_247993377.1">
    <property type="nucleotide sequence ID" value="NZ_CP096019.1"/>
</dbReference>
<protein>
    <submittedName>
        <fullName evidence="1">Uncharacterized protein</fullName>
    </submittedName>
</protein>
<gene>
    <name evidence="1" type="ORF">MW046_12185</name>
</gene>
<sequence>MARYEPECVDDTLFLSADTERIEIGTIDDIVAAIGGETYTIEYDEKQRTQAWLNTDKGVLEIDVRETVTTLPHTEETVSKLQQYDMETDRYGLPTRTVEFTNEFVDILEQQGRSTA</sequence>
<reference evidence="1" key="1">
    <citation type="submission" date="2022-04" db="EMBL/GenBank/DDBJ databases">
        <title>Halocatena sp. nov., isolated from a salt lake.</title>
        <authorList>
            <person name="Cui H.-L."/>
        </authorList>
    </citation>
    <scope>NUCLEOTIDE SEQUENCE</scope>
    <source>
        <strain evidence="1">AD-1</strain>
    </source>
</reference>